<evidence type="ECO:0000256" key="11">
    <source>
        <dbReference type="SAM" id="Phobius"/>
    </source>
</evidence>
<name>A0A7R9Q7U8_9ACAR</name>
<feature type="transmembrane region" description="Helical" evidence="11">
    <location>
        <begin position="6"/>
        <end position="31"/>
    </location>
</feature>
<feature type="transmembrane region" description="Helical" evidence="11">
    <location>
        <begin position="236"/>
        <end position="261"/>
    </location>
</feature>
<dbReference type="EMBL" id="OC871631">
    <property type="protein sequence ID" value="CAD7635520.1"/>
    <property type="molecule type" value="Genomic_DNA"/>
</dbReference>
<accession>A0A7R9Q7U8</accession>
<dbReference type="PROSITE" id="PS50262">
    <property type="entry name" value="G_PROTEIN_RECEP_F1_2"/>
    <property type="match status" value="1"/>
</dbReference>
<evidence type="ECO:0000313" key="13">
    <source>
        <dbReference type="EMBL" id="CAD7635520.1"/>
    </source>
</evidence>
<evidence type="ECO:0000256" key="10">
    <source>
        <dbReference type="ARBA" id="ARBA00023224"/>
    </source>
</evidence>
<reference evidence="13" key="1">
    <citation type="submission" date="2020-11" db="EMBL/GenBank/DDBJ databases">
        <authorList>
            <person name="Tran Van P."/>
        </authorList>
    </citation>
    <scope>NUCLEOTIDE SEQUENCE</scope>
</reference>
<keyword evidence="8" id="KW-1015">Disulfide bond</keyword>
<dbReference type="PANTHER" id="PTHR24248:SF125">
    <property type="entry name" value="DOPAMINE D2-LIKE RECEPTOR"/>
    <property type="match status" value="1"/>
</dbReference>
<feature type="non-terminal residue" evidence="13">
    <location>
        <position position="399"/>
    </location>
</feature>
<evidence type="ECO:0000256" key="9">
    <source>
        <dbReference type="ARBA" id="ARBA00023170"/>
    </source>
</evidence>
<comment type="subcellular location">
    <subcellularLocation>
        <location evidence="1">Cell membrane</location>
        <topology evidence="1">Multi-pass membrane protein</topology>
    </subcellularLocation>
</comment>
<dbReference type="GO" id="GO:0005886">
    <property type="term" value="C:plasma membrane"/>
    <property type="evidence" value="ECO:0007669"/>
    <property type="project" value="UniProtKB-SubCell"/>
</dbReference>
<keyword evidence="9" id="KW-0675">Receptor</keyword>
<evidence type="ECO:0000256" key="8">
    <source>
        <dbReference type="ARBA" id="ARBA00023157"/>
    </source>
</evidence>
<evidence type="ECO:0000256" key="2">
    <source>
        <dbReference type="ARBA" id="ARBA00010663"/>
    </source>
</evidence>
<keyword evidence="14" id="KW-1185">Reference proteome</keyword>
<keyword evidence="5 11" id="KW-1133">Transmembrane helix</keyword>
<dbReference type="EMBL" id="CAJPIZ010017056">
    <property type="protein sequence ID" value="CAG2115950.1"/>
    <property type="molecule type" value="Genomic_DNA"/>
</dbReference>
<evidence type="ECO:0000256" key="1">
    <source>
        <dbReference type="ARBA" id="ARBA00004651"/>
    </source>
</evidence>
<dbReference type="Pfam" id="PF00001">
    <property type="entry name" value="7tm_1"/>
    <property type="match status" value="1"/>
</dbReference>
<dbReference type="InterPro" id="IPR000276">
    <property type="entry name" value="GPCR_Rhodpsn"/>
</dbReference>
<feature type="transmembrane region" description="Helical" evidence="11">
    <location>
        <begin position="170"/>
        <end position="190"/>
    </location>
</feature>
<feature type="non-terminal residue" evidence="13">
    <location>
        <position position="1"/>
    </location>
</feature>
<dbReference type="Gene3D" id="1.20.1070.10">
    <property type="entry name" value="Rhodopsin 7-helix transmembrane proteins"/>
    <property type="match status" value="1"/>
</dbReference>
<keyword evidence="4 11" id="KW-0812">Transmembrane</keyword>
<sequence length="399" mass="46171">ELLFVQFLSLILLFVIIFITIIGNIFVITAVTATPKLQIRFNYLILSLSIADLMVGALSMPVFAYHEMVHLNDWRMGYSMCHIHNFVTYVLSIALFYHIFFIAIDRYVSVSRVDYSRNRSLRPVWVMIGILWTLAVAKGMGRLVGHMGSDMIYVESMDAHLCLWSDDPDYWAVGTVIIAMILFVIIYSLYPKILCITRTHKSREFRNKTQTNANRSIAGIQQQKSTDRALSREFQVAIRSIIFTMVFTLCLLPYCFVYLTINRNQLDYQSVAFIHLFIWCLYINSMLNPIVYSLFNRDFQFAFKRLMLNKSVVNLVIIYGTIHMVNARVTITDRLATRNSRVSARSICTPCATDTVHEMPIIISAGLKPRFCEYSTHEIVKYLSMAMKKMWRNEAVPQT</sequence>
<dbReference type="Proteomes" id="UP000759131">
    <property type="component" value="Unassembled WGS sequence"/>
</dbReference>
<dbReference type="InterPro" id="IPR017452">
    <property type="entry name" value="GPCR_Rhodpsn_7TM"/>
</dbReference>
<feature type="transmembrane region" description="Helical" evidence="11">
    <location>
        <begin position="86"/>
        <end position="104"/>
    </location>
</feature>
<organism evidence="13">
    <name type="scientific">Medioppia subpectinata</name>
    <dbReference type="NCBI Taxonomy" id="1979941"/>
    <lineage>
        <taxon>Eukaryota</taxon>
        <taxon>Metazoa</taxon>
        <taxon>Ecdysozoa</taxon>
        <taxon>Arthropoda</taxon>
        <taxon>Chelicerata</taxon>
        <taxon>Arachnida</taxon>
        <taxon>Acari</taxon>
        <taxon>Acariformes</taxon>
        <taxon>Sarcoptiformes</taxon>
        <taxon>Oribatida</taxon>
        <taxon>Brachypylina</taxon>
        <taxon>Oppioidea</taxon>
        <taxon>Oppiidae</taxon>
        <taxon>Medioppia</taxon>
    </lineage>
</organism>
<evidence type="ECO:0000256" key="3">
    <source>
        <dbReference type="ARBA" id="ARBA00022475"/>
    </source>
</evidence>
<feature type="domain" description="G-protein coupled receptors family 1 profile" evidence="12">
    <location>
        <begin position="23"/>
        <end position="292"/>
    </location>
</feature>
<keyword evidence="10" id="KW-0807">Transducer</keyword>
<proteinExistence type="inferred from homology"/>
<keyword evidence="7 11" id="KW-0472">Membrane</keyword>
<evidence type="ECO:0000313" key="14">
    <source>
        <dbReference type="Proteomes" id="UP000759131"/>
    </source>
</evidence>
<dbReference type="AlphaFoldDB" id="A0A7R9Q7U8"/>
<gene>
    <name evidence="13" type="ORF">OSB1V03_LOCUS15911</name>
</gene>
<evidence type="ECO:0000256" key="5">
    <source>
        <dbReference type="ARBA" id="ARBA00022989"/>
    </source>
</evidence>
<dbReference type="SUPFAM" id="SSF81321">
    <property type="entry name" value="Family A G protein-coupled receptor-like"/>
    <property type="match status" value="1"/>
</dbReference>
<feature type="transmembrane region" description="Helical" evidence="11">
    <location>
        <begin position="124"/>
        <end position="141"/>
    </location>
</feature>
<evidence type="ECO:0000256" key="6">
    <source>
        <dbReference type="ARBA" id="ARBA00023040"/>
    </source>
</evidence>
<evidence type="ECO:0000259" key="12">
    <source>
        <dbReference type="PROSITE" id="PS50262"/>
    </source>
</evidence>
<keyword evidence="6" id="KW-0297">G-protein coupled receptor</keyword>
<dbReference type="PANTHER" id="PTHR24248">
    <property type="entry name" value="ADRENERGIC RECEPTOR-RELATED G-PROTEIN COUPLED RECEPTOR"/>
    <property type="match status" value="1"/>
</dbReference>
<dbReference type="PRINTS" id="PR00237">
    <property type="entry name" value="GPCRRHODOPSN"/>
</dbReference>
<feature type="transmembrane region" description="Helical" evidence="11">
    <location>
        <begin position="43"/>
        <end position="66"/>
    </location>
</feature>
<dbReference type="OrthoDB" id="10044919at2759"/>
<evidence type="ECO:0000256" key="7">
    <source>
        <dbReference type="ARBA" id="ARBA00023136"/>
    </source>
</evidence>
<keyword evidence="3" id="KW-1003">Cell membrane</keyword>
<protein>
    <recommendedName>
        <fullName evidence="12">G-protein coupled receptors family 1 profile domain-containing protein</fullName>
    </recommendedName>
</protein>
<feature type="transmembrane region" description="Helical" evidence="11">
    <location>
        <begin position="273"/>
        <end position="295"/>
    </location>
</feature>
<dbReference type="GO" id="GO:0004930">
    <property type="term" value="F:G protein-coupled receptor activity"/>
    <property type="evidence" value="ECO:0007669"/>
    <property type="project" value="UniProtKB-KW"/>
</dbReference>
<comment type="similarity">
    <text evidence="2">Belongs to the G-protein coupled receptor 1 family.</text>
</comment>
<evidence type="ECO:0000256" key="4">
    <source>
        <dbReference type="ARBA" id="ARBA00022692"/>
    </source>
</evidence>